<protein>
    <recommendedName>
        <fullName evidence="3">Carbohydrate kinase PfkB domain-containing protein</fullName>
    </recommendedName>
</protein>
<keyword evidence="5" id="KW-1185">Reference proteome</keyword>
<reference evidence="4" key="2">
    <citation type="submission" date="2020-05" db="UniProtKB">
        <authorList>
            <consortium name="EnsemblMetazoa"/>
        </authorList>
    </citation>
    <scope>IDENTIFICATION</scope>
    <source>
        <strain evidence="4">IAEA</strain>
    </source>
</reference>
<feature type="region of interest" description="Disordered" evidence="1">
    <location>
        <begin position="381"/>
        <end position="403"/>
    </location>
</feature>
<dbReference type="GO" id="GO:0006000">
    <property type="term" value="P:fructose metabolic process"/>
    <property type="evidence" value="ECO:0007669"/>
    <property type="project" value="InterPro"/>
</dbReference>
<dbReference type="PANTHER" id="PTHR42774">
    <property type="entry name" value="PHOSPHOTRANSFERASE SYSTEM TRANSPORT PROTEIN"/>
    <property type="match status" value="1"/>
</dbReference>
<dbReference type="GO" id="GO:0004454">
    <property type="term" value="F:ketohexokinase activity"/>
    <property type="evidence" value="ECO:0007669"/>
    <property type="project" value="InterPro"/>
</dbReference>
<feature type="signal peptide" evidence="2">
    <location>
        <begin position="1"/>
        <end position="21"/>
    </location>
</feature>
<dbReference type="InterPro" id="IPR052562">
    <property type="entry name" value="Ketohexokinase-related"/>
</dbReference>
<feature type="compositionally biased region" description="Polar residues" evidence="1">
    <location>
        <begin position="392"/>
        <end position="403"/>
    </location>
</feature>
<dbReference type="AlphaFoldDB" id="A0A1A9ZXP5"/>
<evidence type="ECO:0000259" key="3">
    <source>
        <dbReference type="Pfam" id="PF00294"/>
    </source>
</evidence>
<dbReference type="EnsemblMetazoa" id="GPAI028324-RA">
    <property type="protein sequence ID" value="GPAI028324-PA"/>
    <property type="gene ID" value="GPAI028324"/>
</dbReference>
<dbReference type="InterPro" id="IPR011611">
    <property type="entry name" value="PfkB_dom"/>
</dbReference>
<dbReference type="SUPFAM" id="SSF53613">
    <property type="entry name" value="Ribokinase-like"/>
    <property type="match status" value="1"/>
</dbReference>
<dbReference type="VEuPathDB" id="VectorBase:GPAI028324"/>
<dbReference type="PANTHER" id="PTHR42774:SF3">
    <property type="entry name" value="KETOHEXOKINASE"/>
    <property type="match status" value="1"/>
</dbReference>
<evidence type="ECO:0000313" key="5">
    <source>
        <dbReference type="Proteomes" id="UP000092445"/>
    </source>
</evidence>
<name>A0A1A9ZXP5_GLOPL</name>
<keyword evidence="2" id="KW-0732">Signal</keyword>
<proteinExistence type="predicted"/>
<feature type="domain" description="Carbohydrate kinase PfkB" evidence="3">
    <location>
        <begin position="57"/>
        <end position="142"/>
    </location>
</feature>
<dbReference type="CDD" id="cd01939">
    <property type="entry name" value="Ketohexokinase"/>
    <property type="match status" value="1"/>
</dbReference>
<evidence type="ECO:0000256" key="1">
    <source>
        <dbReference type="SAM" id="MobiDB-lite"/>
    </source>
</evidence>
<evidence type="ECO:0000313" key="4">
    <source>
        <dbReference type="EnsemblMetazoa" id="GPAI028324-PA"/>
    </source>
</evidence>
<sequence>MSTSSAMGAAMETLLFLGATSVALLKDGHHILEMIDEYIQKNQRKQKKLDVNKENPKRVLCVGTCILNIFHVCERIPTDDHIRTITGYWQRGGNASNNCTVLQLLGTCSEYFGVLSGRAAYKFLLKDFQEHGVIIENCPQLDIHQPFSSIFSCQYGKENIIVRSDTNPPILSYTDFKERIKLTNYKWIHFEGRNPWETTPMINMIRRYNEENDGHITISVELAKPTYDILPLAMRADLVFVGRQFASHIGWKSPKETVFCLRELLSIIQLREDKRDSELDLCFYNSHLICPWADDGVHVLTAQYEYCHIPPPAPIQVLDPIGAGATFVAAVIHSLISRKMSIREAVEFGTRLAAFKMQYRGLQCIRNYTIPSGETEKKAVLKKEESFEGNGTEENFSSKITKD</sequence>
<feature type="chain" id="PRO_5008403283" description="Carbohydrate kinase PfkB domain-containing protein" evidence="2">
    <location>
        <begin position="22"/>
        <end position="403"/>
    </location>
</feature>
<dbReference type="InterPro" id="IPR029056">
    <property type="entry name" value="Ribokinase-like"/>
</dbReference>
<dbReference type="STRING" id="7398.A0A1A9ZXP5"/>
<dbReference type="InterPro" id="IPR034093">
    <property type="entry name" value="KHK"/>
</dbReference>
<feature type="domain" description="Carbohydrate kinase PfkB" evidence="3">
    <location>
        <begin position="294"/>
        <end position="363"/>
    </location>
</feature>
<organism evidence="4 5">
    <name type="scientific">Glossina pallidipes</name>
    <name type="common">Tsetse fly</name>
    <dbReference type="NCBI Taxonomy" id="7398"/>
    <lineage>
        <taxon>Eukaryota</taxon>
        <taxon>Metazoa</taxon>
        <taxon>Ecdysozoa</taxon>
        <taxon>Arthropoda</taxon>
        <taxon>Hexapoda</taxon>
        <taxon>Insecta</taxon>
        <taxon>Pterygota</taxon>
        <taxon>Neoptera</taxon>
        <taxon>Endopterygota</taxon>
        <taxon>Diptera</taxon>
        <taxon>Brachycera</taxon>
        <taxon>Muscomorpha</taxon>
        <taxon>Hippoboscoidea</taxon>
        <taxon>Glossinidae</taxon>
        <taxon>Glossina</taxon>
    </lineage>
</organism>
<evidence type="ECO:0000256" key="2">
    <source>
        <dbReference type="SAM" id="SignalP"/>
    </source>
</evidence>
<accession>A0A1A9ZXP5</accession>
<reference evidence="5" key="1">
    <citation type="submission" date="2014-03" db="EMBL/GenBank/DDBJ databases">
        <authorList>
            <person name="Aksoy S."/>
            <person name="Warren W."/>
            <person name="Wilson R.K."/>
        </authorList>
    </citation>
    <scope>NUCLEOTIDE SEQUENCE [LARGE SCALE GENOMIC DNA]</scope>
    <source>
        <strain evidence="5">IAEA</strain>
    </source>
</reference>
<dbReference type="Gene3D" id="3.40.1190.20">
    <property type="match status" value="1"/>
</dbReference>
<dbReference type="Proteomes" id="UP000092445">
    <property type="component" value="Unassembled WGS sequence"/>
</dbReference>
<dbReference type="Pfam" id="PF00294">
    <property type="entry name" value="PfkB"/>
    <property type="match status" value="2"/>
</dbReference>